<evidence type="ECO:0000313" key="2">
    <source>
        <dbReference type="EMBL" id="PJC22284.1"/>
    </source>
</evidence>
<dbReference type="Proteomes" id="UP000228781">
    <property type="component" value="Unassembled WGS sequence"/>
</dbReference>
<organism evidence="2 3">
    <name type="scientific">candidate division WWE3 bacterium CG_4_9_14_0_2_um_filter_48_10</name>
    <dbReference type="NCBI Taxonomy" id="1975078"/>
    <lineage>
        <taxon>Bacteria</taxon>
        <taxon>Katanobacteria</taxon>
    </lineage>
</organism>
<name>A0A2M8EIA4_UNCKA</name>
<proteinExistence type="predicted"/>
<evidence type="ECO:0008006" key="4">
    <source>
        <dbReference type="Google" id="ProtNLM"/>
    </source>
</evidence>
<dbReference type="Gene3D" id="2.70.70.10">
    <property type="entry name" value="Glucose Permease (Domain IIA)"/>
    <property type="match status" value="1"/>
</dbReference>
<feature type="chain" id="PRO_5014682845" description="Peptidase M23 domain-containing protein" evidence="1">
    <location>
        <begin position="29"/>
        <end position="415"/>
    </location>
</feature>
<gene>
    <name evidence="2" type="ORF">CO059_02660</name>
</gene>
<protein>
    <recommendedName>
        <fullName evidence="4">Peptidase M23 domain-containing protein</fullName>
    </recommendedName>
</protein>
<dbReference type="InterPro" id="IPR011055">
    <property type="entry name" value="Dup_hybrid_motif"/>
</dbReference>
<dbReference type="AlphaFoldDB" id="A0A2M8EIA4"/>
<dbReference type="CDD" id="cd12797">
    <property type="entry name" value="M23_peptidase"/>
    <property type="match status" value="1"/>
</dbReference>
<dbReference type="EMBL" id="PFSK01000039">
    <property type="protein sequence ID" value="PJC22284.1"/>
    <property type="molecule type" value="Genomic_DNA"/>
</dbReference>
<keyword evidence="1" id="KW-0732">Signal</keyword>
<reference evidence="3" key="1">
    <citation type="submission" date="2017-09" db="EMBL/GenBank/DDBJ databases">
        <title>Depth-based differentiation of microbial function through sediment-hosted aquifers and enrichment of novel symbionts in the deep terrestrial subsurface.</title>
        <authorList>
            <person name="Probst A.J."/>
            <person name="Ladd B."/>
            <person name="Jarett J.K."/>
            <person name="Geller-Mcgrath D.E."/>
            <person name="Sieber C.M.K."/>
            <person name="Emerson J.B."/>
            <person name="Anantharaman K."/>
            <person name="Thomas B.C."/>
            <person name="Malmstrom R."/>
            <person name="Stieglmeier M."/>
            <person name="Klingl A."/>
            <person name="Woyke T."/>
            <person name="Ryan C.M."/>
            <person name="Banfield J.F."/>
        </authorList>
    </citation>
    <scope>NUCLEOTIDE SEQUENCE [LARGE SCALE GENOMIC DNA]</scope>
</reference>
<evidence type="ECO:0000256" key="1">
    <source>
        <dbReference type="SAM" id="SignalP"/>
    </source>
</evidence>
<sequence length="415" mass="44064">MNNAVKRFTSVSLVLSLVIGLLPPPPLGGAVHAVGIFPDAPFCIPTGGKVFQLYSSSHNGMDIGVGGQGKGPAVYSPYSGKIIYVGRGFASENLRPDIYPLHMVGINHGLVNGKYTVSLLAHLGLNGNPSKKVTPVSFINAGILDGSITQVSMGTLIGYQGTAGLASGTHIHYIIRVKQSNSPFTSANLWTTGSYADPKAYIFGSTSVGVGTQVVTNCSGSLIRPRGGTSVYFLESGKRRWVPNLATLHALFPGLSIQNLDPAQVNAFPRGPDIPSIFSGHYLLRAKGAAGVYFIDHGKRRLIPDPPTLHALFPNKPLVNVDPAVLNSIPRGPNIPSIFTGPYLLRPLGEPPVYFVEDGARRWVPNPPTLHALFPNWPIYSVGWEVLSAIRQLPAIPSITVGPQISISFLAASSA</sequence>
<accession>A0A2M8EIA4</accession>
<evidence type="ECO:0000313" key="3">
    <source>
        <dbReference type="Proteomes" id="UP000228781"/>
    </source>
</evidence>
<feature type="signal peptide" evidence="1">
    <location>
        <begin position="1"/>
        <end position="28"/>
    </location>
</feature>
<comment type="caution">
    <text evidence="2">The sequence shown here is derived from an EMBL/GenBank/DDBJ whole genome shotgun (WGS) entry which is preliminary data.</text>
</comment>
<feature type="non-terminal residue" evidence="2">
    <location>
        <position position="415"/>
    </location>
</feature>